<sequence length="51" mass="5594">MIFWQTVISEYRALAPFVKASLAIGAVSLAFLVPYRVGESVGAAAYYFFNS</sequence>
<reference evidence="2 3" key="1">
    <citation type="submission" date="2014-10" db="EMBL/GenBank/DDBJ databases">
        <authorList>
            <person name="Seo M.-J."/>
            <person name="Seok Y.J."/>
            <person name="Cha I.-T."/>
        </authorList>
    </citation>
    <scope>NUCLEOTIDE SEQUENCE [LARGE SCALE GENOMIC DNA]</scope>
    <source>
        <strain evidence="2 3">NEU</strain>
    </source>
</reference>
<keyword evidence="1" id="KW-0812">Transmembrane</keyword>
<dbReference type="Proteomes" id="UP000180246">
    <property type="component" value="Unassembled WGS sequence"/>
</dbReference>
<accession>A0A1S2NCF7</accession>
<organism evidence="2 3">
    <name type="scientific">Massilia timonae</name>
    <dbReference type="NCBI Taxonomy" id="47229"/>
    <lineage>
        <taxon>Bacteria</taxon>
        <taxon>Pseudomonadati</taxon>
        <taxon>Pseudomonadota</taxon>
        <taxon>Betaproteobacteria</taxon>
        <taxon>Burkholderiales</taxon>
        <taxon>Oxalobacteraceae</taxon>
        <taxon>Telluria group</taxon>
        <taxon>Massilia</taxon>
    </lineage>
</organism>
<comment type="caution">
    <text evidence="2">The sequence shown here is derived from an EMBL/GenBank/DDBJ whole genome shotgun (WGS) entry which is preliminary data.</text>
</comment>
<evidence type="ECO:0000313" key="2">
    <source>
        <dbReference type="EMBL" id="OIJ42757.1"/>
    </source>
</evidence>
<evidence type="ECO:0000313" key="3">
    <source>
        <dbReference type="Proteomes" id="UP000180246"/>
    </source>
</evidence>
<gene>
    <name evidence="2" type="ORF">LO55_1010</name>
</gene>
<protein>
    <submittedName>
        <fullName evidence="2">Uncharacterized protein</fullName>
    </submittedName>
</protein>
<dbReference type="AlphaFoldDB" id="A0A1S2NCF7"/>
<keyword evidence="1" id="KW-1133">Transmembrane helix</keyword>
<proteinExistence type="predicted"/>
<evidence type="ECO:0000256" key="1">
    <source>
        <dbReference type="SAM" id="Phobius"/>
    </source>
</evidence>
<dbReference type="EMBL" id="JRYB01000001">
    <property type="protein sequence ID" value="OIJ42757.1"/>
    <property type="molecule type" value="Genomic_DNA"/>
</dbReference>
<name>A0A1S2NCF7_9BURK</name>
<dbReference type="RefSeq" id="WP_177185502.1">
    <property type="nucleotide sequence ID" value="NZ_JRYB01000001.1"/>
</dbReference>
<feature type="transmembrane region" description="Helical" evidence="1">
    <location>
        <begin position="13"/>
        <end position="33"/>
    </location>
</feature>
<keyword evidence="1" id="KW-0472">Membrane</keyword>